<dbReference type="PRINTS" id="PR00080">
    <property type="entry name" value="SDRFAMILY"/>
</dbReference>
<evidence type="ECO:0000313" key="5">
    <source>
        <dbReference type="Proteomes" id="UP000326287"/>
    </source>
</evidence>
<organism evidence="4 5">
    <name type="scientific">Halioglobus maricola</name>
    <dbReference type="NCBI Taxonomy" id="2601894"/>
    <lineage>
        <taxon>Bacteria</taxon>
        <taxon>Pseudomonadati</taxon>
        <taxon>Pseudomonadota</taxon>
        <taxon>Gammaproteobacteria</taxon>
        <taxon>Cellvibrionales</taxon>
        <taxon>Halieaceae</taxon>
        <taxon>Halioglobus</taxon>
    </lineage>
</organism>
<dbReference type="PANTHER" id="PTHR43669">
    <property type="entry name" value="5-KETO-D-GLUCONATE 5-REDUCTASE"/>
    <property type="match status" value="1"/>
</dbReference>
<dbReference type="PROSITE" id="PS00061">
    <property type="entry name" value="ADH_SHORT"/>
    <property type="match status" value="1"/>
</dbReference>
<dbReference type="RefSeq" id="WP_153239894.1">
    <property type="nucleotide sequence ID" value="NZ_CP036422.1"/>
</dbReference>
<dbReference type="InterPro" id="IPR020904">
    <property type="entry name" value="Sc_DH/Rdtase_CS"/>
</dbReference>
<dbReference type="AlphaFoldDB" id="A0A5P9NLX3"/>
<keyword evidence="2" id="KW-0560">Oxidoreductase</keyword>
<proteinExistence type="inferred from homology"/>
<dbReference type="CDD" id="cd05233">
    <property type="entry name" value="SDR_c"/>
    <property type="match status" value="1"/>
</dbReference>
<accession>A0A5P9NLX3</accession>
<evidence type="ECO:0000256" key="1">
    <source>
        <dbReference type="ARBA" id="ARBA00006484"/>
    </source>
</evidence>
<dbReference type="PANTHER" id="PTHR43669:SF3">
    <property type="entry name" value="ALCOHOL DEHYDROGENASE, PUTATIVE (AFU_ORTHOLOGUE AFUA_3G03445)-RELATED"/>
    <property type="match status" value="1"/>
</dbReference>
<reference evidence="4 5" key="1">
    <citation type="submission" date="2019-02" db="EMBL/GenBank/DDBJ databases">
        <authorList>
            <person name="Li S.-H."/>
        </authorList>
    </citation>
    <scope>NUCLEOTIDE SEQUENCE [LARGE SCALE GENOMIC DNA]</scope>
    <source>
        <strain evidence="4 5">IMCC14385</strain>
    </source>
</reference>
<dbReference type="OrthoDB" id="210852at2"/>
<protein>
    <submittedName>
        <fullName evidence="4">SDR family oxidoreductase</fullName>
    </submittedName>
</protein>
<dbReference type="Pfam" id="PF00106">
    <property type="entry name" value="adh_short"/>
    <property type="match status" value="1"/>
</dbReference>
<dbReference type="Gene3D" id="3.40.50.720">
    <property type="entry name" value="NAD(P)-binding Rossmann-like Domain"/>
    <property type="match status" value="1"/>
</dbReference>
<dbReference type="Proteomes" id="UP000326287">
    <property type="component" value="Chromosome"/>
</dbReference>
<dbReference type="SUPFAM" id="SSF51735">
    <property type="entry name" value="NAD(P)-binding Rossmann-fold domains"/>
    <property type="match status" value="1"/>
</dbReference>
<dbReference type="EMBL" id="CP036422">
    <property type="protein sequence ID" value="QFU76752.1"/>
    <property type="molecule type" value="Genomic_DNA"/>
</dbReference>
<dbReference type="KEGG" id="halc:EY643_14420"/>
<name>A0A5P9NLX3_9GAMM</name>
<sequence length="269" mass="28459">MELAGKVVIVTGGANGIGRALCERFHREGAQKVVVADLEGDNARAFAATIDADAYEVNVRDEAAIAAMVSDVEQKYGRIDLFCSNAGIIALDGEPWWATSAPNETWQAMWDIHVMSHVYAARACLPGMLERGEGYFLNTASAAGLLSQIGDAAYSTTKHAAIGFAESLAITHGDDGIKVSVLCPQAVATRMVGVGDDSDGDMVGGTAGVDGVISPEVVAASVIQGLAEDEFLILPHPEVAQYRANKAKDYGRWIGGMRKMRRMLNLGTS</sequence>
<evidence type="ECO:0000256" key="3">
    <source>
        <dbReference type="RuleBase" id="RU000363"/>
    </source>
</evidence>
<gene>
    <name evidence="4" type="ORF">EY643_14420</name>
</gene>
<comment type="similarity">
    <text evidence="1 3">Belongs to the short-chain dehydrogenases/reductases (SDR) family.</text>
</comment>
<dbReference type="InterPro" id="IPR036291">
    <property type="entry name" value="NAD(P)-bd_dom_sf"/>
</dbReference>
<dbReference type="GO" id="GO:0016491">
    <property type="term" value="F:oxidoreductase activity"/>
    <property type="evidence" value="ECO:0007669"/>
    <property type="project" value="UniProtKB-KW"/>
</dbReference>
<dbReference type="InterPro" id="IPR002347">
    <property type="entry name" value="SDR_fam"/>
</dbReference>
<keyword evidence="5" id="KW-1185">Reference proteome</keyword>
<evidence type="ECO:0000313" key="4">
    <source>
        <dbReference type="EMBL" id="QFU76752.1"/>
    </source>
</evidence>
<dbReference type="PRINTS" id="PR00081">
    <property type="entry name" value="GDHRDH"/>
</dbReference>
<evidence type="ECO:0000256" key="2">
    <source>
        <dbReference type="ARBA" id="ARBA00023002"/>
    </source>
</evidence>